<keyword evidence="1" id="KW-0540">Nuclease</keyword>
<keyword evidence="8" id="KW-1185">Reference proteome</keyword>
<feature type="transmembrane region" description="Helical" evidence="5">
    <location>
        <begin position="46"/>
        <end position="62"/>
    </location>
</feature>
<protein>
    <submittedName>
        <fullName evidence="7">Thermonuclease family protein</fullName>
    </submittedName>
</protein>
<dbReference type="PROSITE" id="PS01284">
    <property type="entry name" value="TNASE_2"/>
    <property type="match status" value="1"/>
</dbReference>
<dbReference type="Proteomes" id="UP000323708">
    <property type="component" value="Unassembled WGS sequence"/>
</dbReference>
<dbReference type="InterPro" id="IPR016071">
    <property type="entry name" value="Staphylococal_nuclease_OB-fold"/>
</dbReference>
<evidence type="ECO:0000259" key="6">
    <source>
        <dbReference type="PROSITE" id="PS50830"/>
    </source>
</evidence>
<evidence type="ECO:0000256" key="5">
    <source>
        <dbReference type="SAM" id="Phobius"/>
    </source>
</evidence>
<keyword evidence="2" id="KW-0255">Endonuclease</keyword>
<name>A0A5B0WPI2_9GAMM</name>
<evidence type="ECO:0000313" key="8">
    <source>
        <dbReference type="Proteomes" id="UP000323708"/>
    </source>
</evidence>
<dbReference type="PANTHER" id="PTHR12302:SF3">
    <property type="entry name" value="SERINE_THREONINE-PROTEIN KINASE 31"/>
    <property type="match status" value="1"/>
</dbReference>
<dbReference type="GO" id="GO:0016787">
    <property type="term" value="F:hydrolase activity"/>
    <property type="evidence" value="ECO:0007669"/>
    <property type="project" value="UniProtKB-KW"/>
</dbReference>
<dbReference type="PANTHER" id="PTHR12302">
    <property type="entry name" value="EBNA2 BINDING PROTEIN P100"/>
    <property type="match status" value="1"/>
</dbReference>
<dbReference type="SUPFAM" id="SSF50199">
    <property type="entry name" value="Staphylococcal nuclease"/>
    <property type="match status" value="1"/>
</dbReference>
<keyword evidence="5" id="KW-0812">Transmembrane</keyword>
<dbReference type="InterPro" id="IPR035437">
    <property type="entry name" value="SNase_OB-fold_sf"/>
</dbReference>
<comment type="caution">
    <text evidence="7">The sequence shown here is derived from an EMBL/GenBank/DDBJ whole genome shotgun (WGS) entry which is preliminary data.</text>
</comment>
<evidence type="ECO:0000256" key="1">
    <source>
        <dbReference type="ARBA" id="ARBA00022722"/>
    </source>
</evidence>
<feature type="domain" description="TNase-like" evidence="6">
    <location>
        <begin position="66"/>
        <end position="187"/>
    </location>
</feature>
<dbReference type="GO" id="GO:0004519">
    <property type="term" value="F:endonuclease activity"/>
    <property type="evidence" value="ECO:0007669"/>
    <property type="project" value="UniProtKB-KW"/>
</dbReference>
<dbReference type="InterPro" id="IPR002071">
    <property type="entry name" value="Thermonucl_AS"/>
</dbReference>
<dbReference type="PROSITE" id="PS50830">
    <property type="entry name" value="TNASE_3"/>
    <property type="match status" value="1"/>
</dbReference>
<dbReference type="GO" id="GO:0003676">
    <property type="term" value="F:nucleic acid binding"/>
    <property type="evidence" value="ECO:0007669"/>
    <property type="project" value="InterPro"/>
</dbReference>
<dbReference type="Pfam" id="PF00565">
    <property type="entry name" value="SNase"/>
    <property type="match status" value="1"/>
</dbReference>
<dbReference type="PROSITE" id="PS01123">
    <property type="entry name" value="TNASE_1"/>
    <property type="match status" value="1"/>
</dbReference>
<keyword evidence="5" id="KW-0472">Membrane</keyword>
<evidence type="ECO:0000256" key="4">
    <source>
        <dbReference type="SAM" id="MobiDB-lite"/>
    </source>
</evidence>
<dbReference type="Gene3D" id="2.40.50.90">
    <property type="match status" value="1"/>
</dbReference>
<dbReference type="EMBL" id="VTUX01000009">
    <property type="protein sequence ID" value="KAA1188922.1"/>
    <property type="molecule type" value="Genomic_DNA"/>
</dbReference>
<keyword evidence="5" id="KW-1133">Transmembrane helix</keyword>
<evidence type="ECO:0000256" key="2">
    <source>
        <dbReference type="ARBA" id="ARBA00022759"/>
    </source>
</evidence>
<evidence type="ECO:0000256" key="3">
    <source>
        <dbReference type="ARBA" id="ARBA00022801"/>
    </source>
</evidence>
<proteinExistence type="predicted"/>
<reference evidence="7 8" key="1">
    <citation type="submission" date="2019-09" db="EMBL/GenBank/DDBJ databases">
        <authorList>
            <person name="Chen X.-Y."/>
        </authorList>
    </citation>
    <scope>NUCLEOTIDE SEQUENCE [LARGE SCALE GENOMIC DNA]</scope>
    <source>
        <strain evidence="7 8">NY5</strain>
    </source>
</reference>
<organism evidence="7 8">
    <name type="scientific">Pseudohalioglobus sediminis</name>
    <dbReference type="NCBI Taxonomy" id="2606449"/>
    <lineage>
        <taxon>Bacteria</taxon>
        <taxon>Pseudomonadati</taxon>
        <taxon>Pseudomonadota</taxon>
        <taxon>Gammaproteobacteria</taxon>
        <taxon>Cellvibrionales</taxon>
        <taxon>Halieaceae</taxon>
        <taxon>Pseudohalioglobus</taxon>
    </lineage>
</organism>
<keyword evidence="3" id="KW-0378">Hydrolase</keyword>
<accession>A0A5B0WPI2</accession>
<evidence type="ECO:0000313" key="7">
    <source>
        <dbReference type="EMBL" id="KAA1188922.1"/>
    </source>
</evidence>
<gene>
    <name evidence="7" type="ORF">F0M18_17110</name>
</gene>
<dbReference type="SMART" id="SM00318">
    <property type="entry name" value="SNc"/>
    <property type="match status" value="1"/>
</dbReference>
<sequence>MPTTAPLLSRPRRARRPGKPTAHKTRYVRPRAGGGRQKSKNRKQPAQILLGIVFIVALVAFFDQASIQPAKLLSVSDGDTLRVSLDGREVKVRLYGIDTPEYKQPYGSAASEALRGLVANREIEVKERDKDRYGRLVAIVYADGENVNRQLVESGYAWWYRDHATFNVPLALAEFSARRNDRGLWQDEDPTPPWEWRSKRR</sequence>
<feature type="region of interest" description="Disordered" evidence="4">
    <location>
        <begin position="1"/>
        <end position="42"/>
    </location>
</feature>
<dbReference type="RefSeq" id="WP_149612685.1">
    <property type="nucleotide sequence ID" value="NZ_VTUX01000009.1"/>
</dbReference>
<dbReference type="AlphaFoldDB" id="A0A5B0WPI2"/>
<feature type="compositionally biased region" description="Basic residues" evidence="4">
    <location>
        <begin position="10"/>
        <end position="29"/>
    </location>
</feature>